<sequence>MKLLKDLTISRKEFADWTRNLVWSRDGTLFLTTYPELTVCLPVYNKQIGRSSKDLFHVKEYPLSLPNKIEYELTEENTMLNSQPESFVKLCKPSPVDDLLAIMTNNGNVCVFRERRLIVEIDEPKKSLKKRTYHSMAWSPDGNFFAVGNEDGDLVIFSVSRSSDKVDFSLKTAINLDENNSEWVLGIEWSQNAIVVHLSDNSVHVVKQDFSFMKVKESSRFRVTDVRVINNDAFITSTGFLHKISLKDNFSTFVEVGICDEFYILPVKSQNAAVLISNKTSYMVDLEKEMTIHTDSIISPHLEGKFKKWNNVFNEFNKYETNLFIYGLAVSPDEASVAILYNIDRVSIRYRIASELQYRICFIPLNEKWFISQETTGLAWYQNFHIYDSRLPEDSNINSYTEQLDADVDFELFLRRLLKDNDINKSRFLNFVNDRKENNKYREAIFRYAEQNKDAIDNPLDKACVQSLANILKKPSPIHSEVVLIKSDFISETFRFDNNFDPEIITSEEGHTWRRCSVTLLPLLTTKVKICPVSAQRIINIRQDIHNDYGWFTGTILKVLNNESIYSGTKMLNAE</sequence>
<reference evidence="4" key="1">
    <citation type="submission" date="2016-03" db="EMBL/GenBank/DDBJ databases">
        <authorList>
            <person name="Devillers H."/>
        </authorList>
    </citation>
    <scope>NUCLEOTIDE SEQUENCE [LARGE SCALE GENOMIC DNA]</scope>
</reference>
<dbReference type="InterPro" id="IPR024764">
    <property type="entry name" value="TFIIIC_Znf"/>
</dbReference>
<dbReference type="STRING" id="4955.A0A1G4M8A6"/>
<evidence type="ECO:0000259" key="1">
    <source>
        <dbReference type="Pfam" id="PF12660"/>
    </source>
</evidence>
<dbReference type="Gene3D" id="2.130.10.10">
    <property type="entry name" value="YVTN repeat-like/Quinoprotein amine dehydrogenase"/>
    <property type="match status" value="1"/>
</dbReference>
<dbReference type="OMA" id="NEYGWFT"/>
<feature type="domain" description="Transcription factor IIIC putative zinc-finger" evidence="1">
    <location>
        <begin position="502"/>
        <end position="571"/>
    </location>
</feature>
<proteinExistence type="predicted"/>
<name>A0A1G4M8A6_LACFM</name>
<gene>
    <name evidence="3" type="ORF">LAFE_0B06964G</name>
</gene>
<protein>
    <submittedName>
        <fullName evidence="3">LAFE_0B06964g1_1</fullName>
    </submittedName>
</protein>
<dbReference type="Proteomes" id="UP000190831">
    <property type="component" value="Chromosome B"/>
</dbReference>
<dbReference type="Pfam" id="PF12660">
    <property type="entry name" value="zf-TFIIIC"/>
    <property type="match status" value="1"/>
</dbReference>
<evidence type="ECO:0000259" key="2">
    <source>
        <dbReference type="Pfam" id="PF12894"/>
    </source>
</evidence>
<dbReference type="SUPFAM" id="SSF69322">
    <property type="entry name" value="Tricorn protease domain 2"/>
    <property type="match status" value="1"/>
</dbReference>
<dbReference type="InterPro" id="IPR024977">
    <property type="entry name" value="Apc4-like_WD40_dom"/>
</dbReference>
<accession>A0A1G4M8A6</accession>
<organism evidence="3 4">
    <name type="scientific">Lachancea fermentati</name>
    <name type="common">Zygosaccharomyces fermentati</name>
    <dbReference type="NCBI Taxonomy" id="4955"/>
    <lineage>
        <taxon>Eukaryota</taxon>
        <taxon>Fungi</taxon>
        <taxon>Dikarya</taxon>
        <taxon>Ascomycota</taxon>
        <taxon>Saccharomycotina</taxon>
        <taxon>Saccharomycetes</taxon>
        <taxon>Saccharomycetales</taxon>
        <taxon>Saccharomycetaceae</taxon>
        <taxon>Lachancea</taxon>
    </lineage>
</organism>
<feature type="domain" description="Anaphase-promoting complex subunit 4-like WD40" evidence="2">
    <location>
        <begin position="94"/>
        <end position="170"/>
    </location>
</feature>
<evidence type="ECO:0000313" key="4">
    <source>
        <dbReference type="Proteomes" id="UP000190831"/>
    </source>
</evidence>
<keyword evidence="4" id="KW-1185">Reference proteome</keyword>
<dbReference type="Pfam" id="PF12894">
    <property type="entry name" value="ANAPC4_WD40"/>
    <property type="match status" value="1"/>
</dbReference>
<dbReference type="OrthoDB" id="6021743at2759"/>
<dbReference type="AlphaFoldDB" id="A0A1G4M8A6"/>
<dbReference type="InterPro" id="IPR015943">
    <property type="entry name" value="WD40/YVTN_repeat-like_dom_sf"/>
</dbReference>
<evidence type="ECO:0000313" key="3">
    <source>
        <dbReference type="EMBL" id="SCV99989.1"/>
    </source>
</evidence>
<dbReference type="EMBL" id="LT598489">
    <property type="protein sequence ID" value="SCV99989.1"/>
    <property type="molecule type" value="Genomic_DNA"/>
</dbReference>